<dbReference type="PROSITE" id="PS50835">
    <property type="entry name" value="IG_LIKE"/>
    <property type="match status" value="6"/>
</dbReference>
<dbReference type="Gene3D" id="3.40.1090.10">
    <property type="entry name" value="Cytosolic phospholipase A2 catalytic domain"/>
    <property type="match status" value="1"/>
</dbReference>
<comment type="similarity">
    <text evidence="2">Belongs to the immunoglobulin superfamily. L1/neurofascin/NgCAM family.</text>
</comment>
<dbReference type="CDD" id="cd00063">
    <property type="entry name" value="FN3"/>
    <property type="match status" value="3"/>
</dbReference>
<feature type="short sequence motif" description="GXGXXG" evidence="11">
    <location>
        <begin position="542"/>
        <end position="547"/>
    </location>
</feature>
<dbReference type="InterPro" id="IPR036179">
    <property type="entry name" value="Ig-like_dom_sf"/>
</dbReference>
<dbReference type="CDD" id="cd07211">
    <property type="entry name" value="Pat_PNPLA8"/>
    <property type="match status" value="1"/>
</dbReference>
<dbReference type="SUPFAM" id="SSF48726">
    <property type="entry name" value="Immunoglobulin"/>
    <property type="match status" value="6"/>
</dbReference>
<dbReference type="Pfam" id="PF00041">
    <property type="entry name" value="fn3"/>
    <property type="match status" value="3"/>
</dbReference>
<feature type="region of interest" description="Disordered" evidence="12">
    <location>
        <begin position="1950"/>
        <end position="1972"/>
    </location>
</feature>
<dbReference type="InterPro" id="IPR036116">
    <property type="entry name" value="FN3_sf"/>
</dbReference>
<feature type="domain" description="Ig-like" evidence="14">
    <location>
        <begin position="1259"/>
        <end position="1347"/>
    </location>
</feature>
<evidence type="ECO:0000256" key="8">
    <source>
        <dbReference type="ARBA" id="ARBA00023136"/>
    </source>
</evidence>
<evidence type="ECO:0000313" key="17">
    <source>
        <dbReference type="EMBL" id="KAI2649845.1"/>
    </source>
</evidence>
<keyword evidence="10" id="KW-0393">Immunoglobulin domain</keyword>
<feature type="domain" description="Ig-like" evidence="14">
    <location>
        <begin position="997"/>
        <end position="1066"/>
    </location>
</feature>
<dbReference type="SUPFAM" id="SSF49265">
    <property type="entry name" value="Fibronectin type III"/>
    <property type="match status" value="2"/>
</dbReference>
<comment type="caution">
    <text evidence="11">Lacks conserved residue(s) required for the propagation of feature annotation.</text>
</comment>
<evidence type="ECO:0000256" key="5">
    <source>
        <dbReference type="ARBA" id="ARBA00022889"/>
    </source>
</evidence>
<keyword evidence="18" id="KW-1185">Reference proteome</keyword>
<dbReference type="Gene3D" id="2.60.40.10">
    <property type="entry name" value="Immunoglobulins"/>
    <property type="match status" value="10"/>
</dbReference>
<dbReference type="Pfam" id="PF07679">
    <property type="entry name" value="I-set"/>
    <property type="match status" value="2"/>
</dbReference>
<evidence type="ECO:0000259" key="15">
    <source>
        <dbReference type="PROSITE" id="PS50853"/>
    </source>
</evidence>
<evidence type="ECO:0000256" key="12">
    <source>
        <dbReference type="SAM" id="MobiDB-lite"/>
    </source>
</evidence>
<dbReference type="InterPro" id="IPR026966">
    <property type="entry name" value="Neurofascin/L1/NrCAM_C"/>
</dbReference>
<reference evidence="17 18" key="1">
    <citation type="submission" date="2022-01" db="EMBL/GenBank/DDBJ databases">
        <title>A high-quality chromosome-level genome assembly of rohu carp, Labeo rohita.</title>
        <authorList>
            <person name="Arick M.A. II"/>
            <person name="Hsu C.-Y."/>
            <person name="Magbanua Z."/>
            <person name="Pechanova O."/>
            <person name="Grover C."/>
            <person name="Miller E."/>
            <person name="Thrash A."/>
            <person name="Ezzel L."/>
            <person name="Alam S."/>
            <person name="Benzie J."/>
            <person name="Hamilton M."/>
            <person name="Karsi A."/>
            <person name="Lawrence M.L."/>
            <person name="Peterson D.G."/>
        </authorList>
    </citation>
    <scope>NUCLEOTIDE SEQUENCE [LARGE SCALE GENOMIC DNA]</scope>
    <source>
        <strain evidence="18">BAU-BD-2019</strain>
        <tissue evidence="17">Blood</tissue>
    </source>
</reference>
<dbReference type="InterPro" id="IPR013783">
    <property type="entry name" value="Ig-like_fold"/>
</dbReference>
<organism evidence="17 18">
    <name type="scientific">Labeo rohita</name>
    <name type="common">Indian major carp</name>
    <name type="synonym">Cyprinus rohita</name>
    <dbReference type="NCBI Taxonomy" id="84645"/>
    <lineage>
        <taxon>Eukaryota</taxon>
        <taxon>Metazoa</taxon>
        <taxon>Chordata</taxon>
        <taxon>Craniata</taxon>
        <taxon>Vertebrata</taxon>
        <taxon>Euteleostomi</taxon>
        <taxon>Actinopterygii</taxon>
        <taxon>Neopterygii</taxon>
        <taxon>Teleostei</taxon>
        <taxon>Ostariophysi</taxon>
        <taxon>Cypriniformes</taxon>
        <taxon>Cyprinidae</taxon>
        <taxon>Labeoninae</taxon>
        <taxon>Labeonini</taxon>
        <taxon>Labeo</taxon>
    </lineage>
</organism>
<keyword evidence="11" id="KW-0378">Hydrolase</keyword>
<feature type="domain" description="Fibronectin type-III" evidence="15">
    <location>
        <begin position="1443"/>
        <end position="1543"/>
    </location>
</feature>
<dbReference type="InterPro" id="IPR013098">
    <property type="entry name" value="Ig_I-set"/>
</dbReference>
<evidence type="ECO:0000256" key="13">
    <source>
        <dbReference type="SAM" id="Phobius"/>
    </source>
</evidence>
<feature type="region of interest" description="Disordered" evidence="12">
    <location>
        <begin position="237"/>
        <end position="276"/>
    </location>
</feature>
<accession>A0ABQ8LHF4</accession>
<evidence type="ECO:0000256" key="1">
    <source>
        <dbReference type="ARBA" id="ARBA00004479"/>
    </source>
</evidence>
<keyword evidence="9" id="KW-1015">Disulfide bond</keyword>
<keyword evidence="4" id="KW-0677">Repeat</keyword>
<dbReference type="Pfam" id="PF01734">
    <property type="entry name" value="Patatin"/>
    <property type="match status" value="1"/>
</dbReference>
<feature type="domain" description="Ig-like" evidence="14">
    <location>
        <begin position="1172"/>
        <end position="1253"/>
    </location>
</feature>
<dbReference type="PROSITE" id="PS50853">
    <property type="entry name" value="FN3"/>
    <property type="match status" value="3"/>
</dbReference>
<dbReference type="PANTHER" id="PTHR44170:SF12">
    <property type="entry name" value="NEUROFASCIN"/>
    <property type="match status" value="1"/>
</dbReference>
<evidence type="ECO:0000256" key="6">
    <source>
        <dbReference type="ARBA" id="ARBA00022989"/>
    </source>
</evidence>
<dbReference type="InterPro" id="IPR003598">
    <property type="entry name" value="Ig_sub2"/>
</dbReference>
<keyword evidence="5" id="KW-0130">Cell adhesion</keyword>
<evidence type="ECO:0000256" key="2">
    <source>
        <dbReference type="ARBA" id="ARBA00008588"/>
    </source>
</evidence>
<keyword evidence="3 13" id="KW-0812">Transmembrane</keyword>
<feature type="domain" description="Fibronectin type-III" evidence="15">
    <location>
        <begin position="1726"/>
        <end position="1823"/>
    </location>
</feature>
<proteinExistence type="inferred from homology"/>
<dbReference type="Pfam" id="PF13927">
    <property type="entry name" value="Ig_3"/>
    <property type="match status" value="3"/>
</dbReference>
<keyword evidence="7 11" id="KW-0443">Lipid metabolism</keyword>
<evidence type="ECO:0000256" key="9">
    <source>
        <dbReference type="ARBA" id="ARBA00023157"/>
    </source>
</evidence>
<keyword evidence="11" id="KW-0442">Lipid degradation</keyword>
<dbReference type="SMART" id="SM00409">
    <property type="entry name" value="IG"/>
    <property type="match status" value="6"/>
</dbReference>
<evidence type="ECO:0000256" key="10">
    <source>
        <dbReference type="ARBA" id="ARBA00023319"/>
    </source>
</evidence>
<evidence type="ECO:0000256" key="7">
    <source>
        <dbReference type="ARBA" id="ARBA00023098"/>
    </source>
</evidence>
<evidence type="ECO:0000256" key="4">
    <source>
        <dbReference type="ARBA" id="ARBA00022737"/>
    </source>
</evidence>
<comment type="subcellular location">
    <subcellularLocation>
        <location evidence="1">Membrane</location>
        <topology evidence="1">Single-pass type I membrane protein</topology>
    </subcellularLocation>
</comment>
<feature type="compositionally biased region" description="Polar residues" evidence="12">
    <location>
        <begin position="252"/>
        <end position="269"/>
    </location>
</feature>
<feature type="region of interest" description="Disordered" evidence="12">
    <location>
        <begin position="1892"/>
        <end position="1922"/>
    </location>
</feature>
<dbReference type="PROSITE" id="PS51635">
    <property type="entry name" value="PNPLA"/>
    <property type="match status" value="1"/>
</dbReference>
<protein>
    <submittedName>
        <fullName evidence="17">Neurofascin</fullName>
    </submittedName>
</protein>
<dbReference type="Pfam" id="PF13882">
    <property type="entry name" value="Bravo_FIGEY"/>
    <property type="match status" value="1"/>
</dbReference>
<feature type="short sequence motif" description="DGA/G" evidence="11">
    <location>
        <begin position="705"/>
        <end position="707"/>
    </location>
</feature>
<keyword evidence="6 13" id="KW-1133">Transmembrane helix</keyword>
<dbReference type="InterPro" id="IPR045217">
    <property type="entry name" value="PNPLA8-like"/>
</dbReference>
<evidence type="ECO:0000259" key="14">
    <source>
        <dbReference type="PROSITE" id="PS50835"/>
    </source>
</evidence>
<sequence length="1972" mass="223662">MLGTSLMAWYLDKPRVTHLGSKQLRLLYKMKYLLTNFRNVSHLIRRPHRSCESICSSQSTRSSPLKSHRSKKTIRLFGAISSNDRLYSTSNRETFKAEAPIGVYQHSRTAFRLNLFGLRLGESFNHLSRHVNSYFKEKQVSVVDYGQVGLMSAVQEPLTRASRRVQRERRRAFIGTPAIDQVHEDSSDQPLTSAYPGLQLFHISSLANRFGESYSYVASHINTMFSRNPTKQIHMEVSPDDGLRRSTRKRSVMSNKSALETAQTQQNSMGARPEIDNSVSSSWDEGYLHFAHHINRYFGAKVADTVEKSTHAETNILKTSVSPEVLNKTKDPLLQPKSPGLFHMSNLTTRFGENYSYMANHINQYFKGSAALENEEVDGQLEYYRGSAEATVIQEKPVSFYECLLKPSTIPGFVGSYLGMGSSRRSEQTTTVTRTPEEILDETILRRRNADEITRVLLKRLEKAAVPSSITSCVKELNAHLIQHPACKAVVWQEKAALQLLRRRRIFWMNEKLQEAIRETLALIGYADPVKGCGVRVLSIDGGGTKGLVPLQVLKQLEAQTGKRVHQLFDYISRISLDECEDMYHRFGSDVFQQNPLVGTVKMGWTHSYYNTETWEMILREKMGEEILIKTARDVLSPKVSAVSAVVNWGKSPKAFIFRNYNHAPGRLSRYAGGSGYQLWQAVRASSAAPGYFQEFPLHGDIHQDGGLILNNPCALAVHESRLLWPNQPFQCVLSLGTGRYDNARRGPATSTSVHTLLDDLLSPNVYFRFNPMLSSNVTLDESRPEVLQQLQNDTQLYLDRNRPKLERLCEVLMAERTAIWKTRDWIEPAYCVHVDRGFIVPSLEEAVHSGSCPALYSLMLYKAEMRALKCWRIPAILTILQQTWILAMEIPPDVRQPPMIYKESPQDYIVDPVDPIIMECEATGNPPPVFTWTRNGVYLNVARDPQVSMRWRSGTLEIFFWGRPDDYEGVYQCTATNEFGSALSSFINLRVSMVVGLPLILPCNPPVGPPKPDTYWLNSTMAPIRQDRRVSKSENGDLYFSSIVAEDALTNYVCVARFPFTNTIQQKPPLILQVLTAHTPPKFLKPKGTASTTIAMLGEELILECFAAGVPTPSIKWTKDWEEMSMTGKKLENFNKTLRIKNVSMDDGGDYICTASNRMGSLDHVITVRKPESLVLSRDDGGSIVCRADGIPRPQIQWLVNGEPISDAPKSPGRQVSGDTLTFRGVVPDSAAVFQCNASNQYGYIMANAFLAVMDMKPRLLGPREELIKTTEGNNTLLNCPYFGSPKPDLRWSKGGLGTLEGGRHRILPNGTLEIRNTKLQDQGSYVCVASNVIGRDEKEVQLEVKEPIKIVRAPHNTVVIRGSLARFDCKIEFDSTLDVTVTWLKDKKFLILGRRMTKDEDSLSIADVYRRDEGVYTCRVKSELEDVTSSAKLTVMDRPDPPTDLEISDPSERSVRLTWVPGLSNHSPIKEYLVQYTEDLLADYWLLPSGWKNLSSYPGNLNSVILQLTPFVEYKFRVIAVNGIGPSKPSWASEYYQTGGAEWNGPKLGYMVWWRRRDSREEWKNYTTYWWCSHIIYDTDTFTPYEIKVQAINFFGYGPESPIVIGYSGEDRPVAAPTDLSVSDIESTKLTVHWEPVARVDIMGEIKEYKVYYWRESSRLPWHTVSRRIKTKSFKANGPRLSGTLTGLVPYSNYRIYIVVANNRYEGPPSNTIEFQTPEGVPSIPRSFRIMHRHYDTIYLDWEEPAEPNGVLTGYILKYQTLNVTLGDRIQVEYIPPNITYFSLRRFDRYTRYKFSLAAQTEVGVGEAFTEESPHFTTEEHTRDQVDIVTQGWFIGLMCAVALLVLIMLIVFFIKRSRGGKYPVRDKKDFALEPMDDRENGTITRVSTMPYSRREEESRQGRSQGAIEHISRRTNSDDSLMEYGEGEEIEFNEDGSFIGEYTGVSKRNIDRSPYQDSSEPTSPVAIYSFA</sequence>
<evidence type="ECO:0000256" key="3">
    <source>
        <dbReference type="ARBA" id="ARBA00022692"/>
    </source>
</evidence>
<feature type="domain" description="Ig-like" evidence="14">
    <location>
        <begin position="899"/>
        <end position="993"/>
    </location>
</feature>
<dbReference type="EMBL" id="JACTAM010000023">
    <property type="protein sequence ID" value="KAI2649845.1"/>
    <property type="molecule type" value="Genomic_DNA"/>
</dbReference>
<dbReference type="SMART" id="SM00060">
    <property type="entry name" value="FN3"/>
    <property type="match status" value="4"/>
</dbReference>
<dbReference type="SUPFAM" id="SSF52151">
    <property type="entry name" value="FabD/lysophospholipase-like"/>
    <property type="match status" value="1"/>
</dbReference>
<feature type="domain" description="Ig-like" evidence="14">
    <location>
        <begin position="1349"/>
        <end position="1436"/>
    </location>
</feature>
<feature type="domain" description="Ig-like" evidence="14">
    <location>
        <begin position="1082"/>
        <end position="1170"/>
    </location>
</feature>
<evidence type="ECO:0000313" key="18">
    <source>
        <dbReference type="Proteomes" id="UP000830375"/>
    </source>
</evidence>
<evidence type="ECO:0000259" key="16">
    <source>
        <dbReference type="PROSITE" id="PS51635"/>
    </source>
</evidence>
<comment type="caution">
    <text evidence="17">The sequence shown here is derived from an EMBL/GenBank/DDBJ whole genome shotgun (WGS) entry which is preliminary data.</text>
</comment>
<feature type="active site" description="Proton acceptor" evidence="11">
    <location>
        <position position="705"/>
    </location>
</feature>
<dbReference type="SMART" id="SM00408">
    <property type="entry name" value="IGc2"/>
    <property type="match status" value="5"/>
</dbReference>
<dbReference type="InterPro" id="IPR003599">
    <property type="entry name" value="Ig_sub"/>
</dbReference>
<dbReference type="Proteomes" id="UP000830375">
    <property type="component" value="Unassembled WGS sequence"/>
</dbReference>
<dbReference type="InterPro" id="IPR007110">
    <property type="entry name" value="Ig-like_dom"/>
</dbReference>
<dbReference type="InterPro" id="IPR003961">
    <property type="entry name" value="FN3_dom"/>
</dbReference>
<evidence type="ECO:0000256" key="11">
    <source>
        <dbReference type="PROSITE-ProRule" id="PRU01161"/>
    </source>
</evidence>
<dbReference type="InterPro" id="IPR016035">
    <property type="entry name" value="Acyl_Trfase/lysoPLipase"/>
</dbReference>
<dbReference type="PANTHER" id="PTHR44170">
    <property type="entry name" value="PROTEIN SIDEKICK"/>
    <property type="match status" value="1"/>
</dbReference>
<dbReference type="InterPro" id="IPR002641">
    <property type="entry name" value="PNPLA_dom"/>
</dbReference>
<feature type="domain" description="PNPLA" evidence="16">
    <location>
        <begin position="538"/>
        <end position="718"/>
    </location>
</feature>
<keyword evidence="8 13" id="KW-0472">Membrane</keyword>
<feature type="active site" description="Nucleophile" evidence="11">
    <location>
        <position position="576"/>
    </location>
</feature>
<name>A0ABQ8LHF4_LABRO</name>
<gene>
    <name evidence="17" type="ORF">H4Q32_015881</name>
</gene>
<feature type="transmembrane region" description="Helical" evidence="13">
    <location>
        <begin position="1835"/>
        <end position="1856"/>
    </location>
</feature>
<feature type="domain" description="Fibronectin type-III" evidence="15">
    <location>
        <begin position="1618"/>
        <end position="1722"/>
    </location>
</feature>